<name>A0A0E9U807_ANGAN</name>
<reference evidence="1" key="2">
    <citation type="journal article" date="2015" name="Fish Shellfish Immunol.">
        <title>Early steps in the European eel (Anguilla anguilla)-Vibrio vulnificus interaction in the gills: Role of the RtxA13 toxin.</title>
        <authorList>
            <person name="Callol A."/>
            <person name="Pajuelo D."/>
            <person name="Ebbesson L."/>
            <person name="Teles M."/>
            <person name="MacKenzie S."/>
            <person name="Amaro C."/>
        </authorList>
    </citation>
    <scope>NUCLEOTIDE SEQUENCE</scope>
</reference>
<dbReference type="AlphaFoldDB" id="A0A0E9U807"/>
<organism evidence="1">
    <name type="scientific">Anguilla anguilla</name>
    <name type="common">European freshwater eel</name>
    <name type="synonym">Muraena anguilla</name>
    <dbReference type="NCBI Taxonomy" id="7936"/>
    <lineage>
        <taxon>Eukaryota</taxon>
        <taxon>Metazoa</taxon>
        <taxon>Chordata</taxon>
        <taxon>Craniata</taxon>
        <taxon>Vertebrata</taxon>
        <taxon>Euteleostomi</taxon>
        <taxon>Actinopterygii</taxon>
        <taxon>Neopterygii</taxon>
        <taxon>Teleostei</taxon>
        <taxon>Anguilliformes</taxon>
        <taxon>Anguillidae</taxon>
        <taxon>Anguilla</taxon>
    </lineage>
</organism>
<accession>A0A0E9U807</accession>
<protein>
    <submittedName>
        <fullName evidence="1">Uncharacterized protein</fullName>
    </submittedName>
</protein>
<sequence>MRAVANKVCTSMPKFYTARNPQIDITFD</sequence>
<proteinExistence type="predicted"/>
<reference evidence="1" key="1">
    <citation type="submission" date="2014-11" db="EMBL/GenBank/DDBJ databases">
        <authorList>
            <person name="Amaro Gonzalez C."/>
        </authorList>
    </citation>
    <scope>NUCLEOTIDE SEQUENCE</scope>
</reference>
<evidence type="ECO:0000313" key="1">
    <source>
        <dbReference type="EMBL" id="JAH61976.1"/>
    </source>
</evidence>
<dbReference type="EMBL" id="GBXM01046601">
    <property type="protein sequence ID" value="JAH61976.1"/>
    <property type="molecule type" value="Transcribed_RNA"/>
</dbReference>